<evidence type="ECO:0000313" key="3">
    <source>
        <dbReference type="Proteomes" id="UP000192273"/>
    </source>
</evidence>
<name>A0A1V0RQ81_9RHOB</name>
<dbReference type="PANTHER" id="PTHR30441:SF4">
    <property type="entry name" value="PROTEIN ASMA"/>
    <property type="match status" value="1"/>
</dbReference>
<dbReference type="Proteomes" id="UP000192273">
    <property type="component" value="Chromosome"/>
</dbReference>
<dbReference type="OrthoDB" id="5439561at2"/>
<reference evidence="2 3" key="1">
    <citation type="submission" date="2017-03" db="EMBL/GenBank/DDBJ databases">
        <title>Genome Sequence of Roseovarius mucosus strain SMR3 Isolated from a culture of the Diatom Skeletonema marinoi.</title>
        <authorList>
            <person name="Topel M."/>
            <person name="Pinder M."/>
            <person name="Johansson O.N."/>
            <person name="Kourtchenko O."/>
            <person name="Godhe A."/>
            <person name="Clarke A.K."/>
        </authorList>
    </citation>
    <scope>NUCLEOTIDE SEQUENCE [LARGE SCALE GENOMIC DNA]</scope>
    <source>
        <strain evidence="2 3">SMR3</strain>
    </source>
</reference>
<dbReference type="GO" id="GO:0005886">
    <property type="term" value="C:plasma membrane"/>
    <property type="evidence" value="ECO:0007669"/>
    <property type="project" value="TreeGrafter"/>
</dbReference>
<evidence type="ECO:0000259" key="1">
    <source>
        <dbReference type="Pfam" id="PF05170"/>
    </source>
</evidence>
<dbReference type="PANTHER" id="PTHR30441">
    <property type="entry name" value="DUF748 DOMAIN-CONTAINING PROTEIN"/>
    <property type="match status" value="1"/>
</dbReference>
<sequence>MRWIFRALGLVMVMLAIVLGALFFLPGERIARIAADQITKATGRQVTMSGDTKISFYPILGVSTGAVEIANADWSDAGPMLRADSLKIGVEPQALFGGDIRITGLEAVNPAIRLERARDGQVNWELGVEGVAPSGQSDGPLATSNRLALTLDRALITGASLSYTDHATGTVQAFSNLDFDLRWPDYDGTATFEAVLRQGSAPVTLAGHLDQVGQFIDGAVTGLSARLSGPGGSVGFAGRGGAQPQLQGRLDIDLGDTDAFLAALGLDRLELPPSLGASIKGGTDLTLTDALDLSLRNLTLNLGGNAIAGAADIALGGDVPRINAQINAGALDLSRFAGADSTGSASPDSGWSTSPIDASALALANGEIALVADSVNLGDLKLGKTRSLMTLDRARAVFELRELRAYDGLITGQFVANNRSGLSVGGTLNVSDLNLERFLTDAAGITRFAAAGNGEVEFLGVGNSVDAIMRSLSGKGSLRTGRGVISGIDLDRLMRAGDVTGGTTIFDAMTASFTMADGNLINQDLAMKLPLARASGQGRIGLGARDIDYLFTPVLLEGENTRGLAIPVRIEGPWANPRIKPDLEKAVRMNLKAERDKLEQEAKDRLERELQERLDLAPQEGQNLEDALRQKIEDKAARQLRKLFE</sequence>
<proteinExistence type="predicted"/>
<dbReference type="GO" id="GO:0090313">
    <property type="term" value="P:regulation of protein targeting to membrane"/>
    <property type="evidence" value="ECO:0007669"/>
    <property type="project" value="TreeGrafter"/>
</dbReference>
<dbReference type="RefSeq" id="WP_081507477.1">
    <property type="nucleotide sequence ID" value="NZ_CP020474.1"/>
</dbReference>
<evidence type="ECO:0000313" key="2">
    <source>
        <dbReference type="EMBL" id="ARE83948.1"/>
    </source>
</evidence>
<accession>A0A1V0RQ81</accession>
<dbReference type="InterPro" id="IPR052894">
    <property type="entry name" value="AsmA-related"/>
</dbReference>
<dbReference type="AlphaFoldDB" id="A0A1V0RQ81"/>
<dbReference type="EMBL" id="CP020474">
    <property type="protein sequence ID" value="ARE83948.1"/>
    <property type="molecule type" value="Genomic_DNA"/>
</dbReference>
<organism evidence="2 3">
    <name type="scientific">Roseovarius mucosus</name>
    <dbReference type="NCBI Taxonomy" id="215743"/>
    <lineage>
        <taxon>Bacteria</taxon>
        <taxon>Pseudomonadati</taxon>
        <taxon>Pseudomonadota</taxon>
        <taxon>Alphaproteobacteria</taxon>
        <taxon>Rhodobacterales</taxon>
        <taxon>Roseobacteraceae</taxon>
        <taxon>Roseovarius</taxon>
    </lineage>
</organism>
<feature type="domain" description="AsmA" evidence="1">
    <location>
        <begin position="8"/>
        <end position="370"/>
    </location>
</feature>
<protein>
    <submittedName>
        <fullName evidence="2">Putative assembly protein</fullName>
    </submittedName>
</protein>
<keyword evidence="3" id="KW-1185">Reference proteome</keyword>
<gene>
    <name evidence="2" type="ORF">ROSMUCSMR3_02479</name>
</gene>
<dbReference type="InterPro" id="IPR007844">
    <property type="entry name" value="AsmA"/>
</dbReference>
<dbReference type="KEGG" id="rmm:ROSMUCSMR3_02479"/>
<dbReference type="Pfam" id="PF05170">
    <property type="entry name" value="AsmA"/>
    <property type="match status" value="1"/>
</dbReference>